<dbReference type="AlphaFoldDB" id="A0ABD3L9W1"/>
<evidence type="ECO:0000313" key="2">
    <source>
        <dbReference type="EMBL" id="KAL3747374.1"/>
    </source>
</evidence>
<name>A0ABD3L9W1_EUCGL</name>
<reference evidence="2 3" key="1">
    <citation type="submission" date="2024-11" db="EMBL/GenBank/DDBJ databases">
        <title>Chromosome-level genome assembly of Eucalyptus globulus Labill. provides insights into its genome evolution.</title>
        <authorList>
            <person name="Li X."/>
        </authorList>
    </citation>
    <scope>NUCLEOTIDE SEQUENCE [LARGE SCALE GENOMIC DNA]</scope>
    <source>
        <strain evidence="2">CL2024</strain>
        <tissue evidence="2">Fresh tender leaves</tissue>
    </source>
</reference>
<dbReference type="Proteomes" id="UP001634007">
    <property type="component" value="Unassembled WGS sequence"/>
</dbReference>
<dbReference type="PANTHER" id="PTHR48205:SF1">
    <property type="entry name" value="OS01G0742766 PROTEIN"/>
    <property type="match status" value="1"/>
</dbReference>
<dbReference type="EMBL" id="JBJKBG010000003">
    <property type="protein sequence ID" value="KAL3747374.1"/>
    <property type="molecule type" value="Genomic_DNA"/>
</dbReference>
<evidence type="ECO:0000313" key="3">
    <source>
        <dbReference type="Proteomes" id="UP001634007"/>
    </source>
</evidence>
<gene>
    <name evidence="2" type="ORF">ACJRO7_016195</name>
</gene>
<protein>
    <submittedName>
        <fullName evidence="2">Uncharacterized protein</fullName>
    </submittedName>
</protein>
<proteinExistence type="predicted"/>
<feature type="region of interest" description="Disordered" evidence="1">
    <location>
        <begin position="1"/>
        <end position="48"/>
    </location>
</feature>
<accession>A0ABD3L9W1</accession>
<organism evidence="2 3">
    <name type="scientific">Eucalyptus globulus</name>
    <name type="common">Tasmanian blue gum</name>
    <dbReference type="NCBI Taxonomy" id="34317"/>
    <lineage>
        <taxon>Eukaryota</taxon>
        <taxon>Viridiplantae</taxon>
        <taxon>Streptophyta</taxon>
        <taxon>Embryophyta</taxon>
        <taxon>Tracheophyta</taxon>
        <taxon>Spermatophyta</taxon>
        <taxon>Magnoliopsida</taxon>
        <taxon>eudicotyledons</taxon>
        <taxon>Gunneridae</taxon>
        <taxon>Pentapetalae</taxon>
        <taxon>rosids</taxon>
        <taxon>malvids</taxon>
        <taxon>Myrtales</taxon>
        <taxon>Myrtaceae</taxon>
        <taxon>Myrtoideae</taxon>
        <taxon>Eucalypteae</taxon>
        <taxon>Eucalyptus</taxon>
    </lineage>
</organism>
<evidence type="ECO:0000256" key="1">
    <source>
        <dbReference type="SAM" id="MobiDB-lite"/>
    </source>
</evidence>
<sequence length="94" mass="10411">MERPGSEPKKRKLNPPPRRNLSSPHANEERAGKSTTQSSIGSSGGMNMKIEQAKRFAVTQAQRDGCTGNYRIFDSPYGNFLAVEINIGEEKRAM</sequence>
<dbReference type="PANTHER" id="PTHR48205">
    <property type="entry name" value="OS01G0742766 PROTEIN"/>
    <property type="match status" value="1"/>
</dbReference>
<keyword evidence="3" id="KW-1185">Reference proteome</keyword>
<comment type="caution">
    <text evidence="2">The sequence shown here is derived from an EMBL/GenBank/DDBJ whole genome shotgun (WGS) entry which is preliminary data.</text>
</comment>